<accession>A0A4P9ZRA0</accession>
<reference evidence="2" key="1">
    <citation type="journal article" date="2018" name="Nat. Microbiol.">
        <title>Leveraging single-cell genomics to expand the fungal tree of life.</title>
        <authorList>
            <person name="Ahrendt S.R."/>
            <person name="Quandt C.A."/>
            <person name="Ciobanu D."/>
            <person name="Clum A."/>
            <person name="Salamov A."/>
            <person name="Andreopoulos B."/>
            <person name="Cheng J.F."/>
            <person name="Woyke T."/>
            <person name="Pelin A."/>
            <person name="Henrissat B."/>
            <person name="Reynolds N.K."/>
            <person name="Benny G.L."/>
            <person name="Smith M.E."/>
            <person name="James T.Y."/>
            <person name="Grigoriev I.V."/>
        </authorList>
    </citation>
    <scope>NUCLEOTIDE SEQUENCE [LARGE SCALE GENOMIC DNA]</scope>
    <source>
        <strain evidence="2">RSA 468</strain>
    </source>
</reference>
<dbReference type="EMBL" id="ML003010">
    <property type="protein sequence ID" value="RKP34960.1"/>
    <property type="molecule type" value="Genomic_DNA"/>
</dbReference>
<organism evidence="1 2">
    <name type="scientific">Dimargaris cristalligena</name>
    <dbReference type="NCBI Taxonomy" id="215637"/>
    <lineage>
        <taxon>Eukaryota</taxon>
        <taxon>Fungi</taxon>
        <taxon>Fungi incertae sedis</taxon>
        <taxon>Zoopagomycota</taxon>
        <taxon>Kickxellomycotina</taxon>
        <taxon>Dimargaritomycetes</taxon>
        <taxon>Dimargaritales</taxon>
        <taxon>Dimargaritaceae</taxon>
        <taxon>Dimargaris</taxon>
    </lineage>
</organism>
<name>A0A4P9ZRA0_9FUNG</name>
<evidence type="ECO:0000313" key="2">
    <source>
        <dbReference type="Proteomes" id="UP000268162"/>
    </source>
</evidence>
<protein>
    <submittedName>
        <fullName evidence="1">Uncharacterized protein</fullName>
    </submittedName>
</protein>
<dbReference type="Proteomes" id="UP000268162">
    <property type="component" value="Unassembled WGS sequence"/>
</dbReference>
<sequence length="412" mass="46774">MNYLTIEEQARYTSLSRNLRPLFQETLNNLRKKIKPVLDGINERVGSTPGKPLQGPNQYSQALRTPLLTSMAFFIYQKVSQTEPNDSGHPGNNLDWVDYSKLSERQRILAFPFVEGLYAASAISWGRAMANLLAGEYLKEQGTWAISAGTEAQANQIRGYNRSSRYPLENEIVIATVINSMLLAVGQAFRRGDYDTIDTALAAFWEATSSVPRPDLSNIRYRNVKNHVHHSLCRFLVYLSVQTGDSNIHSRYIDFLNKFHSSASGQSRSVNSILFFNTSGEWTEDQQELADFREDSNPSEDTLFSLETIYPTNFLNFYNHETILVRVDSASWSTTELGKMPKYTLPIDSSSDNFFYLFLHNVKLGGEPLDHDNMIGLSWMQEALENTPTNFIPSLESIHRPITLPDSTHWSD</sequence>
<proteinExistence type="predicted"/>
<gene>
    <name evidence="1" type="ORF">BJ085DRAFT_29822</name>
</gene>
<evidence type="ECO:0000313" key="1">
    <source>
        <dbReference type="EMBL" id="RKP34960.1"/>
    </source>
</evidence>
<keyword evidence="2" id="KW-1185">Reference proteome</keyword>
<dbReference type="AlphaFoldDB" id="A0A4P9ZRA0"/>